<dbReference type="Gene3D" id="3.30.470.20">
    <property type="entry name" value="ATP-grasp fold, B domain"/>
    <property type="match status" value="1"/>
</dbReference>
<dbReference type="RefSeq" id="WP_146317465.1">
    <property type="nucleotide sequence ID" value="NZ_CP042305.1"/>
</dbReference>
<organism evidence="13 14">
    <name type="scientific">Humibacter ginsenosidimutans</name>
    <dbReference type="NCBI Taxonomy" id="2599293"/>
    <lineage>
        <taxon>Bacteria</taxon>
        <taxon>Bacillati</taxon>
        <taxon>Actinomycetota</taxon>
        <taxon>Actinomycetes</taxon>
        <taxon>Micrococcales</taxon>
        <taxon>Microbacteriaceae</taxon>
        <taxon>Humibacter</taxon>
    </lineage>
</organism>
<dbReference type="Gene3D" id="2.40.50.100">
    <property type="match status" value="1"/>
</dbReference>
<evidence type="ECO:0000313" key="14">
    <source>
        <dbReference type="Proteomes" id="UP000320216"/>
    </source>
</evidence>
<dbReference type="Pfam" id="PF02786">
    <property type="entry name" value="CPSase_L_D2"/>
    <property type="match status" value="1"/>
</dbReference>
<dbReference type="PROSITE" id="PS00867">
    <property type="entry name" value="CPSASE_2"/>
    <property type="match status" value="1"/>
</dbReference>
<keyword evidence="14" id="KW-1185">Reference proteome</keyword>
<feature type="compositionally biased region" description="Basic and acidic residues" evidence="9">
    <location>
        <begin position="706"/>
        <end position="719"/>
    </location>
</feature>
<feature type="region of interest" description="Disordered" evidence="9">
    <location>
        <begin position="604"/>
        <end position="623"/>
    </location>
</feature>
<feature type="domain" description="Biotin carboxylation" evidence="12">
    <location>
        <begin position="3"/>
        <end position="456"/>
    </location>
</feature>
<keyword evidence="6" id="KW-0092">Biotin</keyword>
<evidence type="ECO:0000256" key="1">
    <source>
        <dbReference type="ARBA" id="ARBA00001953"/>
    </source>
</evidence>
<keyword evidence="4 8" id="KW-0547">Nucleotide-binding</keyword>
<dbReference type="CDD" id="cd06850">
    <property type="entry name" value="biotinyl_domain"/>
    <property type="match status" value="1"/>
</dbReference>
<dbReference type="InterPro" id="IPR011054">
    <property type="entry name" value="Rudment_hybrid_motif"/>
</dbReference>
<evidence type="ECO:0000256" key="6">
    <source>
        <dbReference type="ARBA" id="ARBA00023267"/>
    </source>
</evidence>
<dbReference type="Gene3D" id="3.30.700.40">
    <property type="match status" value="1"/>
</dbReference>
<dbReference type="FunFam" id="3.40.50.20:FF:000010">
    <property type="entry name" value="Propionyl-CoA carboxylase subunit alpha"/>
    <property type="match status" value="1"/>
</dbReference>
<dbReference type="PROSITE" id="PS50975">
    <property type="entry name" value="ATP_GRASP"/>
    <property type="match status" value="1"/>
</dbReference>
<dbReference type="InterPro" id="IPR016185">
    <property type="entry name" value="PreATP-grasp_dom_sf"/>
</dbReference>
<evidence type="ECO:0000259" key="11">
    <source>
        <dbReference type="PROSITE" id="PS50975"/>
    </source>
</evidence>
<sequence>MTMFTTVLVANRGEIARRVIRTLRAMGIRSVAVYSDADAGARHVREADEAVRIGPADAASSYLNIAAVLEAARRTGAQAVHPGYGFLSENADFARACADAGIAFIGPPPQAIESMGDKVRAKRLVAEHGVPVNAGVDDRDLDDAALAAAAEQLGFPVLVKPSAGGGGMGMVEVREASELPAALRTARRVATAAFGDDALFLERLIDTPRHIEVQVLADKQGTVVHLGERECSLQRRHQKVIEECPSPAVDDALRARMGEAACAVARSVGYTGVGTVEFLVSARDPGTFSFMEMNTRLQVEHPVTELVCGVGDVRGIDLVEQQLRVAAGEPLTFAQDDVRLTGHAVEARLYAEDPAHDFLPATGRVLALREPRGDGVRVDSALETGLTITGDYDPMLAKVIAWGTDRDEALARLSDALGRTTVLGVVTNAAFLRALVDDADVRAARIDTGLIARLLERDAEAAVDDTTGGGNLPPADALTAAALLVNDDEWRRGSDAPWSRPTGWRLGTPSPVERRFGVGRTELVVRSVGAPADAVVRIGDGDAVRSRLLERSGDRMLVERDSRAARFLHARDADTLWLARDDGASAEPGPWVLRLLPSARPAAERGAARGASDAAADPQVRSPMPGTIVSVEVADGDAVEAGAGILVIEAMKMEHRVVAPLAGTVRLTSRVGDHVAADQPLALIEPVVPTRDDETAAPTTGGPTAADDRRPIPTTETRP</sequence>
<proteinExistence type="predicted"/>
<gene>
    <name evidence="13" type="ORF">FPZ11_00535</name>
</gene>
<dbReference type="SUPFAM" id="SSF51230">
    <property type="entry name" value="Single hybrid motif"/>
    <property type="match status" value="1"/>
</dbReference>
<dbReference type="OrthoDB" id="9760256at2"/>
<evidence type="ECO:0000256" key="8">
    <source>
        <dbReference type="PROSITE-ProRule" id="PRU00409"/>
    </source>
</evidence>
<dbReference type="InterPro" id="IPR050856">
    <property type="entry name" value="Biotin_carboxylase_complex"/>
</dbReference>
<dbReference type="InterPro" id="IPR005479">
    <property type="entry name" value="CPAse_ATP-bd"/>
</dbReference>
<dbReference type="AlphaFoldDB" id="A0A5B8LZB9"/>
<dbReference type="FunFam" id="3.30.470.20:FF:000028">
    <property type="entry name" value="Methylcrotonoyl-CoA carboxylase subunit alpha, mitochondrial"/>
    <property type="match status" value="1"/>
</dbReference>
<dbReference type="InterPro" id="IPR005482">
    <property type="entry name" value="Biotin_COase_C"/>
</dbReference>
<evidence type="ECO:0000256" key="4">
    <source>
        <dbReference type="ARBA" id="ARBA00022741"/>
    </source>
</evidence>
<comment type="pathway">
    <text evidence="7">Amino-acid degradation; L-leucine degradation.</text>
</comment>
<keyword evidence="3" id="KW-0436">Ligase</keyword>
<dbReference type="InterPro" id="IPR005481">
    <property type="entry name" value="BC-like_N"/>
</dbReference>
<evidence type="ECO:0000313" key="13">
    <source>
        <dbReference type="EMBL" id="QDZ13493.1"/>
    </source>
</evidence>
<evidence type="ECO:0000256" key="2">
    <source>
        <dbReference type="ARBA" id="ARBA00013263"/>
    </source>
</evidence>
<dbReference type="Pfam" id="PF02785">
    <property type="entry name" value="Biotin_carb_C"/>
    <property type="match status" value="1"/>
</dbReference>
<dbReference type="GO" id="GO:0005524">
    <property type="term" value="F:ATP binding"/>
    <property type="evidence" value="ECO:0007669"/>
    <property type="project" value="UniProtKB-UniRule"/>
</dbReference>
<dbReference type="PANTHER" id="PTHR18866">
    <property type="entry name" value="CARBOXYLASE:PYRUVATE/ACETYL-COA/PROPIONYL-COA CARBOXYLASE"/>
    <property type="match status" value="1"/>
</dbReference>
<dbReference type="InterPro" id="IPR000089">
    <property type="entry name" value="Biotin_lipoyl"/>
</dbReference>
<name>A0A5B8LZB9_9MICO</name>
<dbReference type="PROSITE" id="PS50979">
    <property type="entry name" value="BC"/>
    <property type="match status" value="1"/>
</dbReference>
<accession>A0A5B8LZB9</accession>
<dbReference type="PROSITE" id="PS50968">
    <property type="entry name" value="BIOTINYL_LIPOYL"/>
    <property type="match status" value="1"/>
</dbReference>
<dbReference type="GO" id="GO:0004075">
    <property type="term" value="F:biotin carboxylase activity"/>
    <property type="evidence" value="ECO:0007669"/>
    <property type="project" value="UniProtKB-EC"/>
</dbReference>
<feature type="compositionally biased region" description="Low complexity" evidence="9">
    <location>
        <begin position="608"/>
        <end position="618"/>
    </location>
</feature>
<dbReference type="SMART" id="SM00878">
    <property type="entry name" value="Biotin_carb_C"/>
    <property type="match status" value="1"/>
</dbReference>
<reference evidence="13 14" key="1">
    <citation type="submission" date="2019-07" db="EMBL/GenBank/DDBJ databases">
        <title>Full genome sequence of Humibacter sp. WJ7-1.</title>
        <authorList>
            <person name="Im W.-T."/>
        </authorList>
    </citation>
    <scope>NUCLEOTIDE SEQUENCE [LARGE SCALE GENOMIC DNA]</scope>
    <source>
        <strain evidence="13 14">WJ7-1</strain>
    </source>
</reference>
<evidence type="ECO:0000256" key="3">
    <source>
        <dbReference type="ARBA" id="ARBA00022598"/>
    </source>
</evidence>
<feature type="domain" description="ATP-grasp" evidence="11">
    <location>
        <begin position="122"/>
        <end position="327"/>
    </location>
</feature>
<evidence type="ECO:0000256" key="9">
    <source>
        <dbReference type="SAM" id="MobiDB-lite"/>
    </source>
</evidence>
<dbReference type="SUPFAM" id="SSF52440">
    <property type="entry name" value="PreATP-grasp domain"/>
    <property type="match status" value="1"/>
</dbReference>
<dbReference type="KEGG" id="huw:FPZ11_00535"/>
<dbReference type="EC" id="6.3.4.14" evidence="2"/>
<dbReference type="SUPFAM" id="SSF56059">
    <property type="entry name" value="Glutathione synthetase ATP-binding domain-like"/>
    <property type="match status" value="1"/>
</dbReference>
<dbReference type="InterPro" id="IPR011761">
    <property type="entry name" value="ATP-grasp"/>
</dbReference>
<dbReference type="PANTHER" id="PTHR18866:SF33">
    <property type="entry name" value="METHYLCROTONOYL-COA CARBOXYLASE SUBUNIT ALPHA, MITOCHONDRIAL-RELATED"/>
    <property type="match status" value="1"/>
</dbReference>
<feature type="region of interest" description="Disordered" evidence="9">
    <location>
        <begin position="683"/>
        <end position="719"/>
    </location>
</feature>
<dbReference type="InterPro" id="IPR048429">
    <property type="entry name" value="MCC_alpha_BT"/>
</dbReference>
<dbReference type="GO" id="GO:0046872">
    <property type="term" value="F:metal ion binding"/>
    <property type="evidence" value="ECO:0007669"/>
    <property type="project" value="InterPro"/>
</dbReference>
<comment type="cofactor">
    <cofactor evidence="1">
        <name>biotin</name>
        <dbReference type="ChEBI" id="CHEBI:57586"/>
    </cofactor>
</comment>
<dbReference type="EMBL" id="CP042305">
    <property type="protein sequence ID" value="QDZ13493.1"/>
    <property type="molecule type" value="Genomic_DNA"/>
</dbReference>
<feature type="compositionally biased region" description="Low complexity" evidence="9">
    <location>
        <begin position="696"/>
        <end position="705"/>
    </location>
</feature>
<evidence type="ECO:0000259" key="12">
    <source>
        <dbReference type="PROSITE" id="PS50979"/>
    </source>
</evidence>
<evidence type="ECO:0000256" key="7">
    <source>
        <dbReference type="ARBA" id="ARBA00046317"/>
    </source>
</evidence>
<dbReference type="InterPro" id="IPR011764">
    <property type="entry name" value="Biotin_carboxylation_dom"/>
</dbReference>
<evidence type="ECO:0000259" key="10">
    <source>
        <dbReference type="PROSITE" id="PS50968"/>
    </source>
</evidence>
<dbReference type="Pfam" id="PF00364">
    <property type="entry name" value="Biotin_lipoyl"/>
    <property type="match status" value="1"/>
</dbReference>
<keyword evidence="5 8" id="KW-0067">ATP-binding</keyword>
<dbReference type="Pfam" id="PF00289">
    <property type="entry name" value="Biotin_carb_N"/>
    <property type="match status" value="1"/>
</dbReference>
<evidence type="ECO:0000256" key="5">
    <source>
        <dbReference type="ARBA" id="ARBA00022840"/>
    </source>
</evidence>
<dbReference type="Pfam" id="PF21139">
    <property type="entry name" value="BT_MCC_alpha"/>
    <property type="match status" value="1"/>
</dbReference>
<protein>
    <recommendedName>
        <fullName evidence="2">biotin carboxylase</fullName>
        <ecNumber evidence="2">6.3.4.14</ecNumber>
    </recommendedName>
</protein>
<dbReference type="InterPro" id="IPR011053">
    <property type="entry name" value="Single_hybrid_motif"/>
</dbReference>
<dbReference type="Proteomes" id="UP000320216">
    <property type="component" value="Chromosome"/>
</dbReference>
<dbReference type="PROSITE" id="PS00866">
    <property type="entry name" value="CPSASE_1"/>
    <property type="match status" value="1"/>
</dbReference>
<dbReference type="SUPFAM" id="SSF51246">
    <property type="entry name" value="Rudiment single hybrid motif"/>
    <property type="match status" value="1"/>
</dbReference>
<feature type="domain" description="Lipoyl-binding" evidence="10">
    <location>
        <begin position="606"/>
        <end position="685"/>
    </location>
</feature>